<keyword evidence="6" id="KW-0812">Transmembrane</keyword>
<keyword evidence="5" id="KW-0503">Monooxygenase</keyword>
<gene>
    <name evidence="7" type="ORF">DCAF_LOCUS7538</name>
</gene>
<dbReference type="GO" id="GO:0016705">
    <property type="term" value="F:oxidoreductase activity, acting on paired donors, with incorporation or reduction of molecular oxygen"/>
    <property type="evidence" value="ECO:0007669"/>
    <property type="project" value="InterPro"/>
</dbReference>
<evidence type="ECO:0008006" key="9">
    <source>
        <dbReference type="Google" id="ProtNLM"/>
    </source>
</evidence>
<keyword evidence="2" id="KW-0479">Metal-binding</keyword>
<evidence type="ECO:0000256" key="3">
    <source>
        <dbReference type="ARBA" id="ARBA00023002"/>
    </source>
</evidence>
<keyword evidence="8" id="KW-1185">Reference proteome</keyword>
<feature type="transmembrane region" description="Helical" evidence="6">
    <location>
        <begin position="106"/>
        <end position="125"/>
    </location>
</feature>
<dbReference type="AlphaFoldDB" id="A0AAV1R8T2"/>
<dbReference type="Pfam" id="PF00067">
    <property type="entry name" value="p450"/>
    <property type="match status" value="1"/>
</dbReference>
<proteinExistence type="predicted"/>
<accession>A0AAV1R8T2</accession>
<dbReference type="PRINTS" id="PR00463">
    <property type="entry name" value="EP450I"/>
</dbReference>
<keyword evidence="4" id="KW-0408">Iron</keyword>
<dbReference type="PANTHER" id="PTHR47947">
    <property type="entry name" value="CYTOCHROME P450 82C3-RELATED"/>
    <property type="match status" value="1"/>
</dbReference>
<comment type="caution">
    <text evidence="7">The sequence shown here is derived from an EMBL/GenBank/DDBJ whole genome shotgun (WGS) entry which is preliminary data.</text>
</comment>
<dbReference type="Gene3D" id="1.10.630.10">
    <property type="entry name" value="Cytochrome P450"/>
    <property type="match status" value="1"/>
</dbReference>
<organism evidence="7 8">
    <name type="scientific">Dovyalis caffra</name>
    <dbReference type="NCBI Taxonomy" id="77055"/>
    <lineage>
        <taxon>Eukaryota</taxon>
        <taxon>Viridiplantae</taxon>
        <taxon>Streptophyta</taxon>
        <taxon>Embryophyta</taxon>
        <taxon>Tracheophyta</taxon>
        <taxon>Spermatophyta</taxon>
        <taxon>Magnoliopsida</taxon>
        <taxon>eudicotyledons</taxon>
        <taxon>Gunneridae</taxon>
        <taxon>Pentapetalae</taxon>
        <taxon>rosids</taxon>
        <taxon>fabids</taxon>
        <taxon>Malpighiales</taxon>
        <taxon>Salicaceae</taxon>
        <taxon>Flacourtieae</taxon>
        <taxon>Dovyalis</taxon>
    </lineage>
</organism>
<dbReference type="Proteomes" id="UP001314170">
    <property type="component" value="Unassembled WGS sequence"/>
</dbReference>
<dbReference type="InterPro" id="IPR002401">
    <property type="entry name" value="Cyt_P450_E_grp-I"/>
</dbReference>
<keyword evidence="6" id="KW-0472">Membrane</keyword>
<dbReference type="SUPFAM" id="SSF48264">
    <property type="entry name" value="Cytochrome P450"/>
    <property type="match status" value="1"/>
</dbReference>
<dbReference type="GO" id="GO:0020037">
    <property type="term" value="F:heme binding"/>
    <property type="evidence" value="ECO:0007669"/>
    <property type="project" value="InterPro"/>
</dbReference>
<dbReference type="InterPro" id="IPR001128">
    <property type="entry name" value="Cyt_P450"/>
</dbReference>
<reference evidence="7 8" key="1">
    <citation type="submission" date="2024-01" db="EMBL/GenBank/DDBJ databases">
        <authorList>
            <person name="Waweru B."/>
        </authorList>
    </citation>
    <scope>NUCLEOTIDE SEQUENCE [LARGE SCALE GENOMIC DNA]</scope>
</reference>
<evidence type="ECO:0000256" key="4">
    <source>
        <dbReference type="ARBA" id="ARBA00023004"/>
    </source>
</evidence>
<evidence type="ECO:0000256" key="5">
    <source>
        <dbReference type="ARBA" id="ARBA00023033"/>
    </source>
</evidence>
<dbReference type="GO" id="GO:0004497">
    <property type="term" value="F:monooxygenase activity"/>
    <property type="evidence" value="ECO:0007669"/>
    <property type="project" value="UniProtKB-KW"/>
</dbReference>
<dbReference type="GO" id="GO:0046246">
    <property type="term" value="P:terpene biosynthetic process"/>
    <property type="evidence" value="ECO:0007669"/>
    <property type="project" value="TreeGrafter"/>
</dbReference>
<protein>
    <recommendedName>
        <fullName evidence="9">Cytochrome P450</fullName>
    </recommendedName>
</protein>
<evidence type="ECO:0000256" key="1">
    <source>
        <dbReference type="ARBA" id="ARBA00022617"/>
    </source>
</evidence>
<dbReference type="InterPro" id="IPR036396">
    <property type="entry name" value="Cyt_P450_sf"/>
</dbReference>
<keyword evidence="3" id="KW-0560">Oxidoreductase</keyword>
<keyword evidence="1" id="KW-0349">Heme</keyword>
<evidence type="ECO:0000313" key="8">
    <source>
        <dbReference type="Proteomes" id="UP001314170"/>
    </source>
</evidence>
<dbReference type="GO" id="GO:0005506">
    <property type="term" value="F:iron ion binding"/>
    <property type="evidence" value="ECO:0007669"/>
    <property type="project" value="InterPro"/>
</dbReference>
<sequence>MMMLRSALPYGQYWRDMRKLTMVELLSNSRLEMLTHVWDAETKLLMKDMHEKSIKNRGHIVVEMKEKFGDLTTNIIVRVLAGKRYFGTESNGDEESRKVQKALGGFFYLLGLFLVSDAVPFLGWLDSVRGYVGKMKRTAREMDGVFGSWVKEHRLKRLSGSINEEEKDFIHVLLSNLDDGKISAHDTDTTIKSTCLSLVLGGHETTMVTITWATSLLLNNRNVLEKAQDELDIQVVHLTVARLLHGFELATVSDTPIDMSEGPGMTLPKATPLEIILKPRLNSSLYEC</sequence>
<evidence type="ECO:0000256" key="6">
    <source>
        <dbReference type="SAM" id="Phobius"/>
    </source>
</evidence>
<dbReference type="InterPro" id="IPR050651">
    <property type="entry name" value="Plant_Cytochrome_P450_Monoox"/>
</dbReference>
<dbReference type="EMBL" id="CAWUPB010000913">
    <property type="protein sequence ID" value="CAK7329779.1"/>
    <property type="molecule type" value="Genomic_DNA"/>
</dbReference>
<name>A0AAV1R8T2_9ROSI</name>
<keyword evidence="6" id="KW-1133">Transmembrane helix</keyword>
<evidence type="ECO:0000313" key="7">
    <source>
        <dbReference type="EMBL" id="CAK7329779.1"/>
    </source>
</evidence>
<evidence type="ECO:0000256" key="2">
    <source>
        <dbReference type="ARBA" id="ARBA00022723"/>
    </source>
</evidence>
<dbReference type="PANTHER" id="PTHR47947:SF8">
    <property type="entry name" value="CYTOCHROME P450 82C4-LIKE"/>
    <property type="match status" value="1"/>
</dbReference>